<dbReference type="STRING" id="290054.SAMN02745114_01322"/>
<sequence>MKKFEKEAYGYIKDMFVQHNMFKRIIFTVISIIVMGFGIALFNVSGFGVDPFTSMNMNISSTLGIGYGTFQLIVNAVIIVFVVIVAHRGLIGVGTVINMVGVGYCCEFFSGLISPHISDNIAVRICLLAAGIIVLCFSCSLFFVSNIGVGPYDSISFMLSQFTPIHYKWLRVMTDIAVIIIGLVVSGGLTSLLKGDVSSVKNIGIGTIITAFMMGPLVNFFSKHITSKILDVDYAGISRDIAFFMIKGAMVKNSVPDDYNPSELNIDSPDCMVITQGKITELKNAKEINTATKVV</sequence>
<dbReference type="OrthoDB" id="9814474at2"/>
<dbReference type="Proteomes" id="UP000190657">
    <property type="component" value="Unassembled WGS sequence"/>
</dbReference>
<feature type="transmembrane region" description="Helical" evidence="1">
    <location>
        <begin position="93"/>
        <end position="115"/>
    </location>
</feature>
<dbReference type="RefSeq" id="WP_078768790.1">
    <property type="nucleotide sequence ID" value="NZ_FUWW01000014.1"/>
</dbReference>
<feature type="transmembrane region" description="Helical" evidence="1">
    <location>
        <begin position="203"/>
        <end position="221"/>
    </location>
</feature>
<proteinExistence type="predicted"/>
<keyword evidence="3" id="KW-1185">Reference proteome</keyword>
<organism evidence="2 3">
    <name type="scientific">Eubacterium coprostanoligenes</name>
    <dbReference type="NCBI Taxonomy" id="290054"/>
    <lineage>
        <taxon>Bacteria</taxon>
        <taxon>Bacillati</taxon>
        <taxon>Bacillota</taxon>
        <taxon>Clostridia</taxon>
        <taxon>Eubacteriales</taxon>
        <taxon>Eubacteriaceae</taxon>
        <taxon>Eubacterium</taxon>
    </lineage>
</organism>
<keyword evidence="1" id="KW-0472">Membrane</keyword>
<dbReference type="AlphaFoldDB" id="A0A1T4MNI4"/>
<evidence type="ECO:0000256" key="1">
    <source>
        <dbReference type="SAM" id="Phobius"/>
    </source>
</evidence>
<name>A0A1T4MNI4_9FIRM</name>
<dbReference type="Pfam" id="PF19700">
    <property type="entry name" value="DUF6198"/>
    <property type="match status" value="1"/>
</dbReference>
<dbReference type="InterPro" id="IPR038750">
    <property type="entry name" value="YczE/YyaS-like"/>
</dbReference>
<feature type="transmembrane region" description="Helical" evidence="1">
    <location>
        <begin position="121"/>
        <end position="149"/>
    </location>
</feature>
<keyword evidence="1" id="KW-0812">Transmembrane</keyword>
<dbReference type="PANTHER" id="PTHR40078">
    <property type="entry name" value="INTEGRAL MEMBRANE PROTEIN-RELATED"/>
    <property type="match status" value="1"/>
</dbReference>
<reference evidence="2 3" key="1">
    <citation type="submission" date="2017-02" db="EMBL/GenBank/DDBJ databases">
        <authorList>
            <person name="Peterson S.W."/>
        </authorList>
    </citation>
    <scope>NUCLEOTIDE SEQUENCE [LARGE SCALE GENOMIC DNA]</scope>
    <source>
        <strain evidence="2 3">ATCC 51222</strain>
    </source>
</reference>
<feature type="transmembrane region" description="Helical" evidence="1">
    <location>
        <begin position="64"/>
        <end position="86"/>
    </location>
</feature>
<evidence type="ECO:0000313" key="3">
    <source>
        <dbReference type="Proteomes" id="UP000190657"/>
    </source>
</evidence>
<feature type="transmembrane region" description="Helical" evidence="1">
    <location>
        <begin position="21"/>
        <end position="44"/>
    </location>
</feature>
<keyword evidence="1" id="KW-1133">Transmembrane helix</keyword>
<feature type="transmembrane region" description="Helical" evidence="1">
    <location>
        <begin position="169"/>
        <end position="191"/>
    </location>
</feature>
<protein>
    <submittedName>
        <fullName evidence="2">Uncharacterized membrane protein YczE</fullName>
    </submittedName>
</protein>
<evidence type="ECO:0000313" key="2">
    <source>
        <dbReference type="EMBL" id="SJZ68609.1"/>
    </source>
</evidence>
<dbReference type="EMBL" id="FUWW01000014">
    <property type="protein sequence ID" value="SJZ68609.1"/>
    <property type="molecule type" value="Genomic_DNA"/>
</dbReference>
<gene>
    <name evidence="2" type="ORF">SAMN02745114_01322</name>
</gene>
<accession>A0A1T4MNI4</accession>
<dbReference type="PANTHER" id="PTHR40078:SF1">
    <property type="entry name" value="INTEGRAL MEMBRANE PROTEIN"/>
    <property type="match status" value="1"/>
</dbReference>